<dbReference type="KEGG" id="ctae:BGI42_14830"/>
<dbReference type="SUPFAM" id="SSF55729">
    <property type="entry name" value="Acyl-CoA N-acyltransferases (Nat)"/>
    <property type="match status" value="1"/>
</dbReference>
<dbReference type="InterPro" id="IPR000182">
    <property type="entry name" value="GNAT_dom"/>
</dbReference>
<proteinExistence type="predicted"/>
<dbReference type="Proteomes" id="UP000094652">
    <property type="component" value="Plasmid pCt2"/>
</dbReference>
<protein>
    <submittedName>
        <fullName evidence="2">N-acetyltransferase</fullName>
    </submittedName>
</protein>
<dbReference type="InterPro" id="IPR016181">
    <property type="entry name" value="Acyl_CoA_acyltransferase"/>
</dbReference>
<dbReference type="Gene3D" id="3.40.630.30">
    <property type="match status" value="1"/>
</dbReference>
<dbReference type="OrthoDB" id="7365228at2"/>
<dbReference type="RefSeq" id="WP_069681138.1">
    <property type="nucleotide sequence ID" value="NZ_CP017255.2"/>
</dbReference>
<dbReference type="Pfam" id="PF00583">
    <property type="entry name" value="Acetyltransf_1"/>
    <property type="match status" value="1"/>
</dbReference>
<dbReference type="AlphaFoldDB" id="A0A1D7XPC3"/>
<sequence>MKIIPLLSKNKNYIKQCAMLLKTNFKDFYNIEIAKKAVFNSIDERKISIIAVDENNNVLGWICGVEEYNAHVWEIQPLVIRKENQGNGIGKLLIGELEKLVALRGGITIILGTQDEGNSTSLSGKDIYTDIFKQIENIKNLNHNTYEFCLKLGYKIVGVIPDSNGFGKPDILMAKRVTYN</sequence>
<keyword evidence="3" id="KW-1185">Reference proteome</keyword>
<reference evidence="3" key="1">
    <citation type="submission" date="2016-09" db="EMBL/GenBank/DDBJ databases">
        <title>Genomics of Clostridium taeniosporum, an organism which forms endospores with ribbon-like appendages.</title>
        <authorList>
            <person name="Walker J.R."/>
        </authorList>
    </citation>
    <scope>NUCLEOTIDE SEQUENCE [LARGE SCALE GENOMIC DNA]</scope>
    <source>
        <strain evidence="3">1/k</strain>
        <plasmid evidence="3">Plasmid pct2</plasmid>
    </source>
</reference>
<name>A0A1D7XPC3_9CLOT</name>
<dbReference type="CDD" id="cd04301">
    <property type="entry name" value="NAT_SF"/>
    <property type="match status" value="1"/>
</dbReference>
<gene>
    <name evidence="2" type="ORF">BGI42_14830</name>
</gene>
<geneLocation type="plasmid" evidence="3">
    <name>pct2</name>
</geneLocation>
<evidence type="ECO:0000259" key="1">
    <source>
        <dbReference type="PROSITE" id="PS51186"/>
    </source>
</evidence>
<evidence type="ECO:0000313" key="3">
    <source>
        <dbReference type="Proteomes" id="UP000094652"/>
    </source>
</evidence>
<dbReference type="PROSITE" id="PS51186">
    <property type="entry name" value="GNAT"/>
    <property type="match status" value="1"/>
</dbReference>
<keyword evidence="2" id="KW-0614">Plasmid</keyword>
<evidence type="ECO:0000313" key="2">
    <source>
        <dbReference type="EMBL" id="AOR25019.1"/>
    </source>
</evidence>
<dbReference type="EMBL" id="CP017255">
    <property type="protein sequence ID" value="AOR25019.1"/>
    <property type="molecule type" value="Genomic_DNA"/>
</dbReference>
<organism evidence="2 3">
    <name type="scientific">Clostridium taeniosporum</name>
    <dbReference type="NCBI Taxonomy" id="394958"/>
    <lineage>
        <taxon>Bacteria</taxon>
        <taxon>Bacillati</taxon>
        <taxon>Bacillota</taxon>
        <taxon>Clostridia</taxon>
        <taxon>Eubacteriales</taxon>
        <taxon>Clostridiaceae</taxon>
        <taxon>Clostridium</taxon>
    </lineage>
</organism>
<dbReference type="GO" id="GO:0016747">
    <property type="term" value="F:acyltransferase activity, transferring groups other than amino-acyl groups"/>
    <property type="evidence" value="ECO:0007669"/>
    <property type="project" value="InterPro"/>
</dbReference>
<accession>A0A1D7XPC3</accession>
<keyword evidence="2" id="KW-0808">Transferase</keyword>
<feature type="domain" description="N-acetyltransferase" evidence="1">
    <location>
        <begin position="4"/>
        <end position="178"/>
    </location>
</feature>